<reference evidence="1" key="1">
    <citation type="submission" date="2014-09" db="EMBL/GenBank/DDBJ databases">
        <authorList>
            <person name="Magalhaes I.L.F."/>
            <person name="Oliveira U."/>
            <person name="Santos F.R."/>
            <person name="Vidigal T.H.D.A."/>
            <person name="Brescovit A.D."/>
            <person name="Santos A.J."/>
        </authorList>
    </citation>
    <scope>NUCLEOTIDE SEQUENCE</scope>
    <source>
        <tissue evidence="1">Shoot tissue taken approximately 20 cm above the soil surface</tissue>
    </source>
</reference>
<proteinExistence type="predicted"/>
<protein>
    <submittedName>
        <fullName evidence="1">Uncharacterized protein</fullName>
    </submittedName>
</protein>
<name>A0A0A9CKU6_ARUDO</name>
<organism evidence="1">
    <name type="scientific">Arundo donax</name>
    <name type="common">Giant reed</name>
    <name type="synonym">Donax arundinaceus</name>
    <dbReference type="NCBI Taxonomy" id="35708"/>
    <lineage>
        <taxon>Eukaryota</taxon>
        <taxon>Viridiplantae</taxon>
        <taxon>Streptophyta</taxon>
        <taxon>Embryophyta</taxon>
        <taxon>Tracheophyta</taxon>
        <taxon>Spermatophyta</taxon>
        <taxon>Magnoliopsida</taxon>
        <taxon>Liliopsida</taxon>
        <taxon>Poales</taxon>
        <taxon>Poaceae</taxon>
        <taxon>PACMAD clade</taxon>
        <taxon>Arundinoideae</taxon>
        <taxon>Arundineae</taxon>
        <taxon>Arundo</taxon>
    </lineage>
</organism>
<accession>A0A0A9CKU6</accession>
<evidence type="ECO:0000313" key="1">
    <source>
        <dbReference type="EMBL" id="JAD72107.1"/>
    </source>
</evidence>
<reference evidence="1" key="2">
    <citation type="journal article" date="2015" name="Data Brief">
        <title>Shoot transcriptome of the giant reed, Arundo donax.</title>
        <authorList>
            <person name="Barrero R.A."/>
            <person name="Guerrero F.D."/>
            <person name="Moolhuijzen P."/>
            <person name="Goolsby J.A."/>
            <person name="Tidwell J."/>
            <person name="Bellgard S.E."/>
            <person name="Bellgard M.I."/>
        </authorList>
    </citation>
    <scope>NUCLEOTIDE SEQUENCE</scope>
    <source>
        <tissue evidence="1">Shoot tissue taken approximately 20 cm above the soil surface</tissue>
    </source>
</reference>
<dbReference type="EMBL" id="GBRH01225788">
    <property type="protein sequence ID" value="JAD72107.1"/>
    <property type="molecule type" value="Transcribed_RNA"/>
</dbReference>
<sequence length="94" mass="10094">MHAICITSRREVAEDDVLDRPSGGGGGTGTGIAVATALPHLRPRRRPPLLLAVVASRLLLPARRPPLGAPPRHVLLRDVHVHPRATTSLSFTNY</sequence>
<dbReference type="AlphaFoldDB" id="A0A0A9CKU6"/>